<dbReference type="NCBIfam" id="TIGR00616">
    <property type="entry name" value="rect"/>
    <property type="match status" value="1"/>
</dbReference>
<dbReference type="Proteomes" id="UP000182312">
    <property type="component" value="Unassembled WGS sequence"/>
</dbReference>
<sequence length="376" mass="42089">MREQDPRGLRTTPKLGACNPLSLLGAMMQCASLGLEPNTVLGHAYLIPFDRKERNKNSGRWEVVETNVQLIIGYKGYIDLARRSGHITSIAAGIHYSDDEATGGLWEYEEGTESRLRHRAGAQEGHKLHAYAIAKFRDGGHAYVVLPWAKVMKIRDGSQGWQAAVRTAEQYNKPINSPWATHEDEMAQKTAIRALAKFLPLSTEFRDGLEADGARADYMGFAMNPTAGLDAQPEYDSDLSGQMIDHDPETGEVAQVEDQRSAQQTVPKDQKRERAPAQRRNQKPRTDDTAYNDGGPKAAEQGSLDVDRQTETDRPPEFDKFIDMLDAQISDELNDGMSLQEVLDLHDTQLAQIKKHEPERHAEMLKSYEDFEAGQQ</sequence>
<feature type="region of interest" description="Disordered" evidence="1">
    <location>
        <begin position="356"/>
        <end position="376"/>
    </location>
</feature>
<gene>
    <name evidence="2" type="ORF">SAMN04487972_1196</name>
</gene>
<protein>
    <submittedName>
        <fullName evidence="2">Recombination protein RecT</fullName>
    </submittedName>
</protein>
<proteinExistence type="predicted"/>
<dbReference type="AlphaFoldDB" id="A0A1I0U1C2"/>
<dbReference type="EMBL" id="FOJO01000019">
    <property type="protein sequence ID" value="SFA57931.1"/>
    <property type="molecule type" value="Genomic_DNA"/>
</dbReference>
<reference evidence="2 3" key="1">
    <citation type="submission" date="2016-10" db="EMBL/GenBank/DDBJ databases">
        <authorList>
            <person name="de Groot N.N."/>
        </authorList>
    </citation>
    <scope>NUCLEOTIDE SEQUENCE [LARGE SCALE GENOMIC DNA]</scope>
    <source>
        <strain evidence="2 3">CGMCC 1.6117</strain>
    </source>
</reference>
<feature type="compositionally biased region" description="Basic and acidic residues" evidence="1">
    <location>
        <begin position="356"/>
        <end position="369"/>
    </location>
</feature>
<dbReference type="GO" id="GO:0003677">
    <property type="term" value="F:DNA binding"/>
    <property type="evidence" value="ECO:0007669"/>
    <property type="project" value="InterPro"/>
</dbReference>
<evidence type="ECO:0000313" key="3">
    <source>
        <dbReference type="Proteomes" id="UP000182312"/>
    </source>
</evidence>
<accession>A0A1I0U1C2</accession>
<evidence type="ECO:0000313" key="2">
    <source>
        <dbReference type="EMBL" id="SFA57931.1"/>
    </source>
</evidence>
<dbReference type="InterPro" id="IPR018330">
    <property type="entry name" value="RecT_fam"/>
</dbReference>
<dbReference type="OrthoDB" id="5124088at2"/>
<feature type="compositionally biased region" description="Basic and acidic residues" evidence="1">
    <location>
        <begin position="305"/>
        <end position="318"/>
    </location>
</feature>
<dbReference type="GO" id="GO:0006259">
    <property type="term" value="P:DNA metabolic process"/>
    <property type="evidence" value="ECO:0007669"/>
    <property type="project" value="InterPro"/>
</dbReference>
<organism evidence="2 3">
    <name type="scientific">Paracoccus halophilus</name>
    <dbReference type="NCBI Taxonomy" id="376733"/>
    <lineage>
        <taxon>Bacteria</taxon>
        <taxon>Pseudomonadati</taxon>
        <taxon>Pseudomonadota</taxon>
        <taxon>Alphaproteobacteria</taxon>
        <taxon>Rhodobacterales</taxon>
        <taxon>Paracoccaceae</taxon>
        <taxon>Paracoccus</taxon>
    </lineage>
</organism>
<dbReference type="Pfam" id="PF03837">
    <property type="entry name" value="RecT"/>
    <property type="match status" value="1"/>
</dbReference>
<name>A0A1I0U1C2_9RHOB</name>
<evidence type="ECO:0000256" key="1">
    <source>
        <dbReference type="SAM" id="MobiDB-lite"/>
    </source>
</evidence>
<feature type="region of interest" description="Disordered" evidence="1">
    <location>
        <begin position="251"/>
        <end position="318"/>
    </location>
</feature>
<dbReference type="InterPro" id="IPR004590">
    <property type="entry name" value="ssDNA_annealing_RecT"/>
</dbReference>